<dbReference type="Pfam" id="PF13692">
    <property type="entry name" value="Glyco_trans_1_4"/>
    <property type="match status" value="1"/>
</dbReference>
<proteinExistence type="predicted"/>
<dbReference type="PANTHER" id="PTHR45947:SF13">
    <property type="entry name" value="TRANSFERASE"/>
    <property type="match status" value="1"/>
</dbReference>
<dbReference type="AlphaFoldDB" id="A0A6J7AIU6"/>
<dbReference type="PANTHER" id="PTHR45947">
    <property type="entry name" value="SULFOQUINOVOSYL TRANSFERASE SQD2"/>
    <property type="match status" value="1"/>
</dbReference>
<accession>A0A6J7AIU6</accession>
<dbReference type="InterPro" id="IPR050194">
    <property type="entry name" value="Glycosyltransferase_grp1"/>
</dbReference>
<dbReference type="SUPFAM" id="SSF53756">
    <property type="entry name" value="UDP-Glycosyltransferase/glycogen phosphorylase"/>
    <property type="match status" value="1"/>
</dbReference>
<name>A0A6J7AIU6_9ZZZZ</name>
<sequence>MHLHNPYPLITPSVIAQAHAVGAKVVATVHNYRLECLSGNFYRDGDVCTDCHGHSLRLPGVRHGCYRASTAQSLVMAAALRRHDNAWDGVHTFIAVSEFVAERLRLAGISAERIQVKPNATPDTGPATPPGHGLLFAGRFTDDKGIGLLLDAWTHSELDGDVPLVVVGDGPQVAAIGRRARSMRSVECLGTVASHQVAELRQRTAACVMPSLWWETHSSAPESFAVGRAVIATRNGALAHVVDDEVGWTVEATVESLATALRSATDLHEATRRGTAARARYDLLYRPNVVRDRLLAIYNSVLG</sequence>
<gene>
    <name evidence="1" type="ORF">UFOPK3099_02260</name>
</gene>
<dbReference type="CDD" id="cd03801">
    <property type="entry name" value="GT4_PimA-like"/>
    <property type="match status" value="1"/>
</dbReference>
<reference evidence="1" key="1">
    <citation type="submission" date="2020-05" db="EMBL/GenBank/DDBJ databases">
        <authorList>
            <person name="Chiriac C."/>
            <person name="Salcher M."/>
            <person name="Ghai R."/>
            <person name="Kavagutti S V."/>
        </authorList>
    </citation>
    <scope>NUCLEOTIDE SEQUENCE</scope>
</reference>
<protein>
    <submittedName>
        <fullName evidence="1">Unannotated protein</fullName>
    </submittedName>
</protein>
<dbReference type="GO" id="GO:0016757">
    <property type="term" value="F:glycosyltransferase activity"/>
    <property type="evidence" value="ECO:0007669"/>
    <property type="project" value="TreeGrafter"/>
</dbReference>
<dbReference type="Gene3D" id="3.40.50.2000">
    <property type="entry name" value="Glycogen Phosphorylase B"/>
    <property type="match status" value="2"/>
</dbReference>
<organism evidence="1">
    <name type="scientific">freshwater metagenome</name>
    <dbReference type="NCBI Taxonomy" id="449393"/>
    <lineage>
        <taxon>unclassified sequences</taxon>
        <taxon>metagenomes</taxon>
        <taxon>ecological metagenomes</taxon>
    </lineage>
</organism>
<evidence type="ECO:0000313" key="1">
    <source>
        <dbReference type="EMBL" id="CAB4832794.1"/>
    </source>
</evidence>
<dbReference type="EMBL" id="CAFAAV010000212">
    <property type="protein sequence ID" value="CAB4832794.1"/>
    <property type="molecule type" value="Genomic_DNA"/>
</dbReference>